<dbReference type="GO" id="GO:0016747">
    <property type="term" value="F:acyltransferase activity, transferring groups other than amino-acyl groups"/>
    <property type="evidence" value="ECO:0007669"/>
    <property type="project" value="InterPro"/>
</dbReference>
<evidence type="ECO:0000313" key="3">
    <source>
        <dbReference type="Proteomes" id="UP000076577"/>
    </source>
</evidence>
<proteinExistence type="predicted"/>
<dbReference type="Gene3D" id="3.40.630.30">
    <property type="match status" value="1"/>
</dbReference>
<dbReference type="InterPro" id="IPR000182">
    <property type="entry name" value="GNAT_dom"/>
</dbReference>
<accession>A0A166BDT7</accession>
<dbReference type="EMBL" id="LMCB01000001">
    <property type="protein sequence ID" value="KZL22165.1"/>
    <property type="molecule type" value="Genomic_DNA"/>
</dbReference>
<reference evidence="2 3" key="1">
    <citation type="journal article" date="2016" name="Front. Microbiol.">
        <title>Comparative Genomic Analysis Reveals a Diverse Repertoire of Genes Involved in Prokaryote-Eukaryote Interactions within the Pseudovibrio Genus.</title>
        <authorList>
            <person name="Romano S."/>
            <person name="Fernandez-Guerra A."/>
            <person name="Reen F.J."/>
            <person name="Glockner F.O."/>
            <person name="Crowley S.P."/>
            <person name="O'Sullivan O."/>
            <person name="Cotter P.D."/>
            <person name="Adams C."/>
            <person name="Dobson A.D."/>
            <person name="O'Gara F."/>
        </authorList>
    </citation>
    <scope>NUCLEOTIDE SEQUENCE [LARGE SCALE GENOMIC DNA]</scope>
    <source>
        <strain evidence="2 3">Ad2</strain>
    </source>
</reference>
<feature type="domain" description="N-acetyltransferase" evidence="1">
    <location>
        <begin position="120"/>
        <end position="256"/>
    </location>
</feature>
<dbReference type="CDD" id="cd04301">
    <property type="entry name" value="NAT_SF"/>
    <property type="match status" value="1"/>
</dbReference>
<protein>
    <recommendedName>
        <fullName evidence="1">N-acetyltransferase domain-containing protein</fullName>
    </recommendedName>
</protein>
<dbReference type="Proteomes" id="UP000076577">
    <property type="component" value="Unassembled WGS sequence"/>
</dbReference>
<dbReference type="STRING" id="989403.SAMN05421798_1038"/>
<name>A0A166BDT7_9HYPH</name>
<gene>
    <name evidence="2" type="ORF">PsAD2_00191</name>
</gene>
<dbReference type="RefSeq" id="WP_074882019.1">
    <property type="nucleotide sequence ID" value="NZ_FOFM01000003.1"/>
</dbReference>
<dbReference type="SUPFAM" id="SSF55729">
    <property type="entry name" value="Acyl-CoA N-acyltransferases (Nat)"/>
    <property type="match status" value="1"/>
</dbReference>
<dbReference type="AlphaFoldDB" id="A0A166BDT7"/>
<dbReference type="InterPro" id="IPR016181">
    <property type="entry name" value="Acyl_CoA_acyltransferase"/>
</dbReference>
<organism evidence="2 3">
    <name type="scientific">Pseudovibrio axinellae</name>
    <dbReference type="NCBI Taxonomy" id="989403"/>
    <lineage>
        <taxon>Bacteria</taxon>
        <taxon>Pseudomonadati</taxon>
        <taxon>Pseudomonadota</taxon>
        <taxon>Alphaproteobacteria</taxon>
        <taxon>Hyphomicrobiales</taxon>
        <taxon>Stappiaceae</taxon>
        <taxon>Pseudovibrio</taxon>
    </lineage>
</organism>
<keyword evidence="3" id="KW-1185">Reference proteome</keyword>
<dbReference type="OrthoDB" id="164800at2"/>
<dbReference type="PROSITE" id="PS51186">
    <property type="entry name" value="GNAT"/>
    <property type="match status" value="1"/>
</dbReference>
<evidence type="ECO:0000259" key="1">
    <source>
        <dbReference type="PROSITE" id="PS51186"/>
    </source>
</evidence>
<comment type="caution">
    <text evidence="2">The sequence shown here is derived from an EMBL/GenBank/DDBJ whole genome shotgun (WGS) entry which is preliminary data.</text>
</comment>
<sequence>MTISELMELYYRHEREGCHPLHAQKVNTRNTIRVVATEEYGSYIAGYRFPADSINQAVQDEIDYFSKRGKSFEWKVYGTDEPATLPAELVSQGFTPGDTEAFMLCKVGKLSLDSATTRSTIQRVDSEVGVKDAVQVSEQVWGTDFSGLKQDLIRRIQTTPDQISIYVAYENEVPVSSAWITYTPESPFAGLWGGSTLQAARGKGYYRNLLGVRAAEADERGVQYLSVDASNMSRPILEKVGFKFITETRPYEYNVG</sequence>
<dbReference type="PATRIC" id="fig|989403.3.peg.201"/>
<evidence type="ECO:0000313" key="2">
    <source>
        <dbReference type="EMBL" id="KZL22165.1"/>
    </source>
</evidence>